<evidence type="ECO:0000313" key="2">
    <source>
        <dbReference type="Proteomes" id="UP000772434"/>
    </source>
</evidence>
<dbReference type="AlphaFoldDB" id="A0A9P5TZ56"/>
<keyword evidence="2" id="KW-1185">Reference proteome</keyword>
<dbReference type="Proteomes" id="UP000772434">
    <property type="component" value="Unassembled WGS sequence"/>
</dbReference>
<dbReference type="EMBL" id="JADNRY010000326">
    <property type="protein sequence ID" value="KAF9059103.1"/>
    <property type="molecule type" value="Genomic_DNA"/>
</dbReference>
<gene>
    <name evidence="1" type="ORF">BDP27DRAFT_1239470</name>
</gene>
<feature type="non-terminal residue" evidence="1">
    <location>
        <position position="1"/>
    </location>
</feature>
<comment type="caution">
    <text evidence="1">The sequence shown here is derived from an EMBL/GenBank/DDBJ whole genome shotgun (WGS) entry which is preliminary data.</text>
</comment>
<protein>
    <submittedName>
        <fullName evidence="1">Uncharacterized protein</fullName>
    </submittedName>
</protein>
<proteinExistence type="predicted"/>
<organism evidence="1 2">
    <name type="scientific">Rhodocollybia butyracea</name>
    <dbReference type="NCBI Taxonomy" id="206335"/>
    <lineage>
        <taxon>Eukaryota</taxon>
        <taxon>Fungi</taxon>
        <taxon>Dikarya</taxon>
        <taxon>Basidiomycota</taxon>
        <taxon>Agaricomycotina</taxon>
        <taxon>Agaricomycetes</taxon>
        <taxon>Agaricomycetidae</taxon>
        <taxon>Agaricales</taxon>
        <taxon>Marasmiineae</taxon>
        <taxon>Omphalotaceae</taxon>
        <taxon>Rhodocollybia</taxon>
    </lineage>
</organism>
<name>A0A9P5TZ56_9AGAR</name>
<dbReference type="OrthoDB" id="10264306at2759"/>
<sequence>NSSQLLLKHVEEVRTAVLRFFNPPQPVSEDNSNEYTVVFTPNASGALKFMGEAYQLTRGKYICYC</sequence>
<accession>A0A9P5TZ56</accession>
<reference evidence="1" key="1">
    <citation type="submission" date="2020-11" db="EMBL/GenBank/DDBJ databases">
        <authorList>
            <consortium name="DOE Joint Genome Institute"/>
            <person name="Ahrendt S."/>
            <person name="Riley R."/>
            <person name="Andreopoulos W."/>
            <person name="Labutti K."/>
            <person name="Pangilinan J."/>
            <person name="Ruiz-Duenas F.J."/>
            <person name="Barrasa J.M."/>
            <person name="Sanchez-Garcia M."/>
            <person name="Camarero S."/>
            <person name="Miyauchi S."/>
            <person name="Serrano A."/>
            <person name="Linde D."/>
            <person name="Babiker R."/>
            <person name="Drula E."/>
            <person name="Ayuso-Fernandez I."/>
            <person name="Pacheco R."/>
            <person name="Padilla G."/>
            <person name="Ferreira P."/>
            <person name="Barriuso J."/>
            <person name="Kellner H."/>
            <person name="Castanera R."/>
            <person name="Alfaro M."/>
            <person name="Ramirez L."/>
            <person name="Pisabarro A.G."/>
            <person name="Kuo A."/>
            <person name="Tritt A."/>
            <person name="Lipzen A."/>
            <person name="He G."/>
            <person name="Yan M."/>
            <person name="Ng V."/>
            <person name="Cullen D."/>
            <person name="Martin F."/>
            <person name="Rosso M.-N."/>
            <person name="Henrissat B."/>
            <person name="Hibbett D."/>
            <person name="Martinez A.T."/>
            <person name="Grigoriev I.V."/>
        </authorList>
    </citation>
    <scope>NUCLEOTIDE SEQUENCE</scope>
    <source>
        <strain evidence="1">AH 40177</strain>
    </source>
</reference>
<evidence type="ECO:0000313" key="1">
    <source>
        <dbReference type="EMBL" id="KAF9059103.1"/>
    </source>
</evidence>